<dbReference type="Proteomes" id="UP000461768">
    <property type="component" value="Unassembled WGS sequence"/>
</dbReference>
<dbReference type="AlphaFoldDB" id="A0A7V7QMM5"/>
<reference evidence="2 3" key="1">
    <citation type="submission" date="2019-09" db="EMBL/GenBank/DDBJ databases">
        <authorList>
            <person name="Valk L.C."/>
        </authorList>
    </citation>
    <scope>NUCLEOTIDE SEQUENCE [LARGE SCALE GENOMIC DNA]</scope>
    <source>
        <strain evidence="2">GalUA</strain>
    </source>
</reference>
<keyword evidence="1" id="KW-0472">Membrane</keyword>
<organism evidence="2 3">
    <name type="scientific">Candidatus Galacturonatibacter soehngenii</name>
    <dbReference type="NCBI Taxonomy" id="2307010"/>
    <lineage>
        <taxon>Bacteria</taxon>
        <taxon>Bacillati</taxon>
        <taxon>Bacillota</taxon>
        <taxon>Clostridia</taxon>
        <taxon>Lachnospirales</taxon>
        <taxon>Lachnospiraceae</taxon>
        <taxon>Candidatus Galacturonatibacter</taxon>
    </lineage>
</organism>
<evidence type="ECO:0000313" key="2">
    <source>
        <dbReference type="EMBL" id="KAB1439518.1"/>
    </source>
</evidence>
<feature type="transmembrane region" description="Helical" evidence="1">
    <location>
        <begin position="85"/>
        <end position="105"/>
    </location>
</feature>
<keyword evidence="1" id="KW-0812">Transmembrane</keyword>
<evidence type="ECO:0000313" key="3">
    <source>
        <dbReference type="Proteomes" id="UP000461768"/>
    </source>
</evidence>
<feature type="transmembrane region" description="Helical" evidence="1">
    <location>
        <begin position="6"/>
        <end position="25"/>
    </location>
</feature>
<keyword evidence="1" id="KW-1133">Transmembrane helix</keyword>
<reference evidence="2 3" key="2">
    <citation type="submission" date="2020-02" db="EMBL/GenBank/DDBJ databases">
        <title>Candidatus Galacturonibacter soehngenii shows hetero-acetogenic catabolism of galacturonic acid but lacks a canonical carbon monoxide dehydrogenase/acetyl-CoA synthase complex.</title>
        <authorList>
            <person name="Diender M."/>
            <person name="Stouten G.R."/>
            <person name="Petersen J.F."/>
            <person name="Nielsen P.H."/>
            <person name="Dueholm M.S."/>
            <person name="Pronk J.T."/>
            <person name="Van Loosdrecht M.C.M."/>
        </authorList>
    </citation>
    <scope>NUCLEOTIDE SEQUENCE [LARGE SCALE GENOMIC DNA]</scope>
    <source>
        <strain evidence="2">GalUA</strain>
    </source>
</reference>
<accession>A0A7V7QMM5</accession>
<evidence type="ECO:0008006" key="4">
    <source>
        <dbReference type="Google" id="ProtNLM"/>
    </source>
</evidence>
<keyword evidence="3" id="KW-1185">Reference proteome</keyword>
<evidence type="ECO:0000256" key="1">
    <source>
        <dbReference type="SAM" id="Phobius"/>
    </source>
</evidence>
<name>A0A7V7QMM5_9FIRM</name>
<feature type="transmembrane region" description="Helical" evidence="1">
    <location>
        <begin position="60"/>
        <end position="79"/>
    </location>
</feature>
<gene>
    <name evidence="2" type="ORF">F7O84_03760</name>
</gene>
<sequence length="115" mass="13046">MEFGGLIDGIIFACGVYMLYSAYLMKTKGELKVGWLVSKNVNLERSKDVPGYISYMYPRVLFFAISTLIYSFVGFYNAYITSLGIVQTVTFFGFFAVVVWFAIISTRASKKYLSM</sequence>
<dbReference type="OrthoDB" id="2050999at2"/>
<dbReference type="RefSeq" id="WP_151142094.1">
    <property type="nucleotide sequence ID" value="NZ_WAGX01000004.1"/>
</dbReference>
<comment type="caution">
    <text evidence="2">The sequence shown here is derived from an EMBL/GenBank/DDBJ whole genome shotgun (WGS) entry which is preliminary data.</text>
</comment>
<dbReference type="EMBL" id="WAGX01000004">
    <property type="protein sequence ID" value="KAB1439518.1"/>
    <property type="molecule type" value="Genomic_DNA"/>
</dbReference>
<proteinExistence type="predicted"/>
<protein>
    <recommendedName>
        <fullName evidence="4">DUF3784 domain-containing protein</fullName>
    </recommendedName>
</protein>